<keyword evidence="2" id="KW-1185">Reference proteome</keyword>
<proteinExistence type="predicted"/>
<name>A0A364Y794_9BACT</name>
<accession>A0A364Y794</accession>
<organism evidence="1 2">
    <name type="scientific">Pseudochryseolinea flava</name>
    <dbReference type="NCBI Taxonomy" id="2059302"/>
    <lineage>
        <taxon>Bacteria</taxon>
        <taxon>Pseudomonadati</taxon>
        <taxon>Bacteroidota</taxon>
        <taxon>Cytophagia</taxon>
        <taxon>Cytophagales</taxon>
        <taxon>Fulvivirgaceae</taxon>
        <taxon>Pseudochryseolinea</taxon>
    </lineage>
</organism>
<dbReference type="Proteomes" id="UP000251889">
    <property type="component" value="Unassembled WGS sequence"/>
</dbReference>
<protein>
    <submittedName>
        <fullName evidence="1">Uncharacterized protein</fullName>
    </submittedName>
</protein>
<dbReference type="AlphaFoldDB" id="A0A364Y794"/>
<evidence type="ECO:0000313" key="1">
    <source>
        <dbReference type="EMBL" id="RAW02267.1"/>
    </source>
</evidence>
<dbReference type="EMBL" id="QMFY01000002">
    <property type="protein sequence ID" value="RAW02267.1"/>
    <property type="molecule type" value="Genomic_DNA"/>
</dbReference>
<gene>
    <name evidence="1" type="ORF">DQQ10_06935</name>
</gene>
<comment type="caution">
    <text evidence="1">The sequence shown here is derived from an EMBL/GenBank/DDBJ whole genome shotgun (WGS) entry which is preliminary data.</text>
</comment>
<evidence type="ECO:0000313" key="2">
    <source>
        <dbReference type="Proteomes" id="UP000251889"/>
    </source>
</evidence>
<sequence>MFITTINLTFNHSTAFTASATRTGQKTYQGSGSRTNVRLVHLVLANDVIVRHRQIAELTNTLLQNELLISPQFNGSKVLLNLHKSEELISDRPQRQMY</sequence>
<reference evidence="1 2" key="1">
    <citation type="submission" date="2018-06" db="EMBL/GenBank/DDBJ databases">
        <title>Chryseolinea flavus sp. nov., a member of the phylum Bacteroidetes isolated from soil.</title>
        <authorList>
            <person name="Li Y."/>
            <person name="Wang J."/>
        </authorList>
    </citation>
    <scope>NUCLEOTIDE SEQUENCE [LARGE SCALE GENOMIC DNA]</scope>
    <source>
        <strain evidence="1 2">SDU1-6</strain>
    </source>
</reference>